<dbReference type="EMBL" id="UINC01018441">
    <property type="protein sequence ID" value="SVA77458.1"/>
    <property type="molecule type" value="Genomic_DNA"/>
</dbReference>
<sequence length="35" mass="3681">MAKLKLGMIGGGQGAFIGGVHRIASRIDNHYELVA</sequence>
<proteinExistence type="predicted"/>
<reference evidence="1" key="1">
    <citation type="submission" date="2018-05" db="EMBL/GenBank/DDBJ databases">
        <authorList>
            <person name="Lanie J.A."/>
            <person name="Ng W.-L."/>
            <person name="Kazmierczak K.M."/>
            <person name="Andrzejewski T.M."/>
            <person name="Davidsen T.M."/>
            <person name="Wayne K.J."/>
            <person name="Tettelin H."/>
            <person name="Glass J.I."/>
            <person name="Rusch D."/>
            <person name="Podicherti R."/>
            <person name="Tsui H.-C.T."/>
            <person name="Winkler M.E."/>
        </authorList>
    </citation>
    <scope>NUCLEOTIDE SEQUENCE</scope>
</reference>
<evidence type="ECO:0008006" key="2">
    <source>
        <dbReference type="Google" id="ProtNLM"/>
    </source>
</evidence>
<protein>
    <recommendedName>
        <fullName evidence="2">Gfo/Idh/MocA-like oxidoreductase N-terminal domain-containing protein</fullName>
    </recommendedName>
</protein>
<name>A0A381YK68_9ZZZZ</name>
<evidence type="ECO:0000313" key="1">
    <source>
        <dbReference type="EMBL" id="SVA77458.1"/>
    </source>
</evidence>
<feature type="non-terminal residue" evidence="1">
    <location>
        <position position="35"/>
    </location>
</feature>
<gene>
    <name evidence="1" type="ORF">METZ01_LOCUS130312</name>
</gene>
<organism evidence="1">
    <name type="scientific">marine metagenome</name>
    <dbReference type="NCBI Taxonomy" id="408172"/>
    <lineage>
        <taxon>unclassified sequences</taxon>
        <taxon>metagenomes</taxon>
        <taxon>ecological metagenomes</taxon>
    </lineage>
</organism>
<dbReference type="AlphaFoldDB" id="A0A381YK68"/>
<accession>A0A381YK68</accession>